<dbReference type="AlphaFoldDB" id="A0A0M8MQ81"/>
<organism evidence="3 4">
    <name type="scientific">Microbacterium aurantiacum</name>
    <dbReference type="NCBI Taxonomy" id="162393"/>
    <lineage>
        <taxon>Bacteria</taxon>
        <taxon>Bacillati</taxon>
        <taxon>Actinomycetota</taxon>
        <taxon>Actinomycetes</taxon>
        <taxon>Micrococcales</taxon>
        <taxon>Microbacteriaceae</taxon>
        <taxon>Microbacterium</taxon>
    </lineage>
</organism>
<dbReference type="PATRIC" id="fig|84292.3.peg.1245"/>
<protein>
    <recommendedName>
        <fullName evidence="5">Dioxygenase</fullName>
    </recommendedName>
</protein>
<feature type="compositionally biased region" description="Low complexity" evidence="1">
    <location>
        <begin position="86"/>
        <end position="96"/>
    </location>
</feature>
<dbReference type="OrthoDB" id="5084201at2"/>
<accession>A0A0M8MQ81</accession>
<evidence type="ECO:0000256" key="1">
    <source>
        <dbReference type="SAM" id="MobiDB-lite"/>
    </source>
</evidence>
<comment type="caution">
    <text evidence="3">The sequence shown here is derived from an EMBL/GenBank/DDBJ whole genome shotgun (WGS) entry which is preliminary data.</text>
</comment>
<feature type="transmembrane region" description="Helical" evidence="2">
    <location>
        <begin position="34"/>
        <end position="55"/>
    </location>
</feature>
<dbReference type="Proteomes" id="UP000037737">
    <property type="component" value="Unassembled WGS sequence"/>
</dbReference>
<evidence type="ECO:0000256" key="2">
    <source>
        <dbReference type="SAM" id="Phobius"/>
    </source>
</evidence>
<keyword evidence="2" id="KW-0472">Membrane</keyword>
<feature type="region of interest" description="Disordered" evidence="1">
    <location>
        <begin position="1"/>
        <end position="31"/>
    </location>
</feature>
<dbReference type="EMBL" id="LAVO01000005">
    <property type="protein sequence ID" value="KOS11421.1"/>
    <property type="molecule type" value="Genomic_DNA"/>
</dbReference>
<evidence type="ECO:0000313" key="3">
    <source>
        <dbReference type="EMBL" id="KOS11421.1"/>
    </source>
</evidence>
<feature type="region of interest" description="Disordered" evidence="1">
    <location>
        <begin position="59"/>
        <end position="104"/>
    </location>
</feature>
<keyword evidence="2" id="KW-1133">Transmembrane helix</keyword>
<name>A0A0M8MQ81_9MICO</name>
<keyword evidence="2" id="KW-0812">Transmembrane</keyword>
<reference evidence="3" key="1">
    <citation type="submission" date="2015-04" db="EMBL/GenBank/DDBJ databases">
        <title>Complete genome sequence of Microbacterium chocolatum SIT 101, a bacterium enantioselectively hydrolyzing mesomeric diesters.</title>
        <authorList>
            <person name="Li X."/>
            <person name="Xu Y."/>
        </authorList>
    </citation>
    <scope>NUCLEOTIDE SEQUENCE [LARGE SCALE GENOMIC DNA]</scope>
    <source>
        <strain evidence="3">SIT 101</strain>
    </source>
</reference>
<proteinExistence type="predicted"/>
<feature type="compositionally biased region" description="Pro residues" evidence="1">
    <location>
        <begin position="62"/>
        <end position="80"/>
    </location>
</feature>
<gene>
    <name evidence="3" type="ORF">XI38_06100</name>
</gene>
<evidence type="ECO:0000313" key="4">
    <source>
        <dbReference type="Proteomes" id="UP000037737"/>
    </source>
</evidence>
<keyword evidence="4" id="KW-1185">Reference proteome</keyword>
<dbReference type="KEGG" id="mcw:A8L33_09990"/>
<sequence>MAQAKDRQARERARLYQARTEFHRSQGDRRRRDNLIGVVVGGLLILAAVGVQTVYFTAGPGVPAPTETPAPVESPAPTQTPAPSDETTPAPSEDAPAPTPAPTE</sequence>
<evidence type="ECO:0008006" key="5">
    <source>
        <dbReference type="Google" id="ProtNLM"/>
    </source>
</evidence>